<evidence type="ECO:0000259" key="4">
    <source>
        <dbReference type="Pfam" id="PF13193"/>
    </source>
</evidence>
<name>A0A6M5Y8Z2_9BACT</name>
<reference evidence="5 6" key="1">
    <citation type="submission" date="2020-05" db="EMBL/GenBank/DDBJ databases">
        <title>Genome sequencing of Spirosoma sp. TS118.</title>
        <authorList>
            <person name="Lee J.-H."/>
            <person name="Jeong S."/>
            <person name="Zhao L."/>
            <person name="Jung J.-H."/>
            <person name="Kim M.-K."/>
            <person name="Lim S."/>
        </authorList>
    </citation>
    <scope>NUCLEOTIDE SEQUENCE [LARGE SCALE GENOMIC DNA]</scope>
    <source>
        <strain evidence="5 6">TS118</strain>
    </source>
</reference>
<dbReference type="Gene3D" id="3.30.300.30">
    <property type="match status" value="1"/>
</dbReference>
<evidence type="ECO:0000313" key="5">
    <source>
        <dbReference type="EMBL" id="QJW90399.1"/>
    </source>
</evidence>
<dbReference type="AlphaFoldDB" id="A0A6M5Y8Z2"/>
<comment type="similarity">
    <text evidence="1">Belongs to the ATP-dependent AMP-binding enzyme family.</text>
</comment>
<dbReference type="PANTHER" id="PTHR43201:SF5">
    <property type="entry name" value="MEDIUM-CHAIN ACYL-COA LIGASE ACSF2, MITOCHONDRIAL"/>
    <property type="match status" value="1"/>
</dbReference>
<dbReference type="Proteomes" id="UP000502756">
    <property type="component" value="Chromosome"/>
</dbReference>
<evidence type="ECO:0000256" key="1">
    <source>
        <dbReference type="ARBA" id="ARBA00006432"/>
    </source>
</evidence>
<dbReference type="PANTHER" id="PTHR43201">
    <property type="entry name" value="ACYL-COA SYNTHETASE"/>
    <property type="match status" value="1"/>
</dbReference>
<proteinExistence type="inferred from homology"/>
<dbReference type="InterPro" id="IPR042099">
    <property type="entry name" value="ANL_N_sf"/>
</dbReference>
<feature type="domain" description="AMP-binding enzyme C-terminal" evidence="4">
    <location>
        <begin position="283"/>
        <end position="357"/>
    </location>
</feature>
<evidence type="ECO:0000256" key="2">
    <source>
        <dbReference type="ARBA" id="ARBA00022598"/>
    </source>
</evidence>
<sequence length="369" mass="39340">MILDPSAPENWPSGGPASSLTAYEAEALAFCRAWLSGQTTFTLHTSGSTGTPKPISLTRAQMRASAHLTGLTLGLLPGDTALVCLNIRYVAGVMMLVRGLELGLPMTILEPTSNPLADFRPTKSGSLSAPFAFSALVPLQLQTILEETPEKIPILNGMKAILVGGAATSPALEQALQVLTAPVYATYGMTETVSHIAFRRLNGPTATDVFTALPGVEMGTDERGCLHITSAATNFERIQTNDVVELVNPPTDSATRFRLLGRSDRIINSGGVKVQPERIEQLIETVLTSFGPVPRLFVAGLPDKRLGQRIVLVSEGKAIDDAPWANVQEAIRAQLGPYAVPKERLTVPRFAETPTGKIDRTATLAGYTS</sequence>
<organism evidence="5 6">
    <name type="scientific">Spirosoma taeanense</name>
    <dbReference type="NCBI Taxonomy" id="2735870"/>
    <lineage>
        <taxon>Bacteria</taxon>
        <taxon>Pseudomonadati</taxon>
        <taxon>Bacteroidota</taxon>
        <taxon>Cytophagia</taxon>
        <taxon>Cytophagales</taxon>
        <taxon>Cytophagaceae</taxon>
        <taxon>Spirosoma</taxon>
    </lineage>
</organism>
<evidence type="ECO:0000313" key="6">
    <source>
        <dbReference type="Proteomes" id="UP000502756"/>
    </source>
</evidence>
<dbReference type="Pfam" id="PF00501">
    <property type="entry name" value="AMP-binding"/>
    <property type="match status" value="1"/>
</dbReference>
<dbReference type="SUPFAM" id="SSF56801">
    <property type="entry name" value="Acetyl-CoA synthetase-like"/>
    <property type="match status" value="1"/>
</dbReference>
<dbReference type="InterPro" id="IPR025110">
    <property type="entry name" value="AMP-bd_C"/>
</dbReference>
<dbReference type="Gene3D" id="3.40.50.12780">
    <property type="entry name" value="N-terminal domain of ligase-like"/>
    <property type="match status" value="1"/>
</dbReference>
<dbReference type="GO" id="GO:0031956">
    <property type="term" value="F:medium-chain fatty acid-CoA ligase activity"/>
    <property type="evidence" value="ECO:0007669"/>
    <property type="project" value="TreeGrafter"/>
</dbReference>
<dbReference type="InterPro" id="IPR000873">
    <property type="entry name" value="AMP-dep_synth/lig_dom"/>
</dbReference>
<dbReference type="RefSeq" id="WP_171740243.1">
    <property type="nucleotide sequence ID" value="NZ_CP053435.1"/>
</dbReference>
<feature type="domain" description="AMP-dependent synthetase/ligase" evidence="3">
    <location>
        <begin position="39"/>
        <end position="205"/>
    </location>
</feature>
<dbReference type="EMBL" id="CP053435">
    <property type="protein sequence ID" value="QJW90399.1"/>
    <property type="molecule type" value="Genomic_DNA"/>
</dbReference>
<gene>
    <name evidence="5" type="ORF">HNV11_13935</name>
</gene>
<dbReference type="Pfam" id="PF13193">
    <property type="entry name" value="AMP-binding_C"/>
    <property type="match status" value="1"/>
</dbReference>
<keyword evidence="2" id="KW-0436">Ligase</keyword>
<dbReference type="KEGG" id="stae:HNV11_13935"/>
<dbReference type="InterPro" id="IPR045851">
    <property type="entry name" value="AMP-bd_C_sf"/>
</dbReference>
<evidence type="ECO:0000259" key="3">
    <source>
        <dbReference type="Pfam" id="PF00501"/>
    </source>
</evidence>
<keyword evidence="6" id="KW-1185">Reference proteome</keyword>
<protein>
    <submittedName>
        <fullName evidence="5">AMP-binding protein</fullName>
    </submittedName>
</protein>
<dbReference type="GO" id="GO:0006631">
    <property type="term" value="P:fatty acid metabolic process"/>
    <property type="evidence" value="ECO:0007669"/>
    <property type="project" value="TreeGrafter"/>
</dbReference>
<accession>A0A6M5Y8Z2</accession>